<organism evidence="2 3">
    <name type="scientific">Neptuniibacter pectenicola</name>
    <dbReference type="NCBI Taxonomy" id="1806669"/>
    <lineage>
        <taxon>Bacteria</taxon>
        <taxon>Pseudomonadati</taxon>
        <taxon>Pseudomonadota</taxon>
        <taxon>Gammaproteobacteria</taxon>
        <taxon>Oceanospirillales</taxon>
        <taxon>Oceanospirillaceae</taxon>
        <taxon>Neptuniibacter</taxon>
    </lineage>
</organism>
<sequence>MTSDVKGYDLIGDVHGCGLSLKKLLAKLGYSKRKGVYSNPGRQVIFLGDIVDRGPRIRESLHLVYDMVEAGHAHIVMGNHEFNYLSYVTRGREGSGLSYLREHNPRHHRIVAETLEQLANYPDEEEVFLQWIREMPVYLEFDRFRVVHACWHQKLIDRFEAEYPNHVIDDRFLHRSSKRGTFEWALMDRLLRGTHLRLPNGEAMVSKDGFERRFFRTKFWAEEPEFYGDVVFQPDPLPEHIARMRLTDQDYNDLLYYGPEEKMLFIGHYWREGQPAPITSNIACLDYSAVKYGKLVAYRLDDETVIQPDKFIYVDVRREIADESNL</sequence>
<gene>
    <name evidence="2" type="ORF">WNY58_11705</name>
</gene>
<dbReference type="InterPro" id="IPR004843">
    <property type="entry name" value="Calcineurin-like_PHP"/>
</dbReference>
<protein>
    <submittedName>
        <fullName evidence="2">Metallophosphoesterase</fullName>
    </submittedName>
</protein>
<dbReference type="PANTHER" id="PTHR42850:SF7">
    <property type="entry name" value="BIS(5'-NUCLEOSYL)-TETRAPHOSPHATASE PRPE [ASYMMETRICAL]"/>
    <property type="match status" value="1"/>
</dbReference>
<evidence type="ECO:0000313" key="2">
    <source>
        <dbReference type="EMBL" id="MEM5537058.1"/>
    </source>
</evidence>
<proteinExistence type="predicted"/>
<accession>A0ABU9TTK9</accession>
<keyword evidence="3" id="KW-1185">Reference proteome</keyword>
<evidence type="ECO:0000259" key="1">
    <source>
        <dbReference type="Pfam" id="PF00149"/>
    </source>
</evidence>
<feature type="domain" description="Calcineurin-like phosphoesterase" evidence="1">
    <location>
        <begin position="10"/>
        <end position="156"/>
    </location>
</feature>
<dbReference type="PANTHER" id="PTHR42850">
    <property type="entry name" value="METALLOPHOSPHOESTERASE"/>
    <property type="match status" value="1"/>
</dbReference>
<dbReference type="EMBL" id="JBBMRA010000010">
    <property type="protein sequence ID" value="MEM5537058.1"/>
    <property type="molecule type" value="Genomic_DNA"/>
</dbReference>
<name>A0ABU9TTK9_9GAMM</name>
<dbReference type="SUPFAM" id="SSF56300">
    <property type="entry name" value="Metallo-dependent phosphatases"/>
    <property type="match status" value="1"/>
</dbReference>
<dbReference type="Proteomes" id="UP001449225">
    <property type="component" value="Unassembled WGS sequence"/>
</dbReference>
<dbReference type="RefSeq" id="WP_067988174.1">
    <property type="nucleotide sequence ID" value="NZ_CAXBCE010000044.1"/>
</dbReference>
<dbReference type="InterPro" id="IPR029052">
    <property type="entry name" value="Metallo-depent_PP-like"/>
</dbReference>
<dbReference type="InterPro" id="IPR050126">
    <property type="entry name" value="Ap4A_hydrolase"/>
</dbReference>
<dbReference type="Pfam" id="PF00149">
    <property type="entry name" value="Metallophos"/>
    <property type="match status" value="1"/>
</dbReference>
<reference evidence="2 3" key="1">
    <citation type="submission" date="2024-03" db="EMBL/GenBank/DDBJ databases">
        <title>Community enrichment and isolation of bacterial strains for fucoidan degradation.</title>
        <authorList>
            <person name="Sichert A."/>
        </authorList>
    </citation>
    <scope>NUCLEOTIDE SEQUENCE [LARGE SCALE GENOMIC DNA]</scope>
    <source>
        <strain evidence="2 3">AS76</strain>
    </source>
</reference>
<evidence type="ECO:0000313" key="3">
    <source>
        <dbReference type="Proteomes" id="UP001449225"/>
    </source>
</evidence>
<dbReference type="Gene3D" id="3.60.21.10">
    <property type="match status" value="1"/>
</dbReference>
<comment type="caution">
    <text evidence="2">The sequence shown here is derived from an EMBL/GenBank/DDBJ whole genome shotgun (WGS) entry which is preliminary data.</text>
</comment>